<comment type="caution">
    <text evidence="2">The sequence shown here is derived from an EMBL/GenBank/DDBJ whole genome shotgun (WGS) entry which is preliminary data.</text>
</comment>
<proteinExistence type="predicted"/>
<dbReference type="Proteomes" id="UP000582231">
    <property type="component" value="Unassembled WGS sequence"/>
</dbReference>
<evidence type="ECO:0000313" key="2">
    <source>
        <dbReference type="EMBL" id="NYD33590.1"/>
    </source>
</evidence>
<reference evidence="2 3" key="1">
    <citation type="submission" date="2020-07" db="EMBL/GenBank/DDBJ databases">
        <title>Sequencing the genomes of 1000 actinobacteria strains.</title>
        <authorList>
            <person name="Klenk H.-P."/>
        </authorList>
    </citation>
    <scope>NUCLEOTIDE SEQUENCE [LARGE SCALE GENOMIC DNA]</scope>
    <source>
        <strain evidence="2 3">DSM 19082</strain>
    </source>
</reference>
<name>A0A852RXL6_9ACTN</name>
<evidence type="ECO:0000256" key="1">
    <source>
        <dbReference type="SAM" id="Phobius"/>
    </source>
</evidence>
<dbReference type="RefSeq" id="WP_179729610.1">
    <property type="nucleotide sequence ID" value="NZ_BAABEF010000001.1"/>
</dbReference>
<keyword evidence="1" id="KW-0812">Transmembrane</keyword>
<dbReference type="EMBL" id="JACCBF010000001">
    <property type="protein sequence ID" value="NYD33590.1"/>
    <property type="molecule type" value="Genomic_DNA"/>
</dbReference>
<keyword evidence="1" id="KW-0472">Membrane</keyword>
<accession>A0A852RXL6</accession>
<evidence type="ECO:0000313" key="3">
    <source>
        <dbReference type="Proteomes" id="UP000582231"/>
    </source>
</evidence>
<organism evidence="2 3">
    <name type="scientific">Nocardioides kongjuensis</name>
    <dbReference type="NCBI Taxonomy" id="349522"/>
    <lineage>
        <taxon>Bacteria</taxon>
        <taxon>Bacillati</taxon>
        <taxon>Actinomycetota</taxon>
        <taxon>Actinomycetes</taxon>
        <taxon>Propionibacteriales</taxon>
        <taxon>Nocardioidaceae</taxon>
        <taxon>Nocardioides</taxon>
    </lineage>
</organism>
<sequence>MGGAGLPWMVFGAIAAVLACAGVLVMVPWVRAEMAREDELASRDRDVLGYEVPEGQDPTAILAALSLAGITAAPVLRHGRRLVLIDERGQRDSVVRRRARSVIAHAPLNTLGDPAPPHVVRFLDEPDPADTRDQPEVGT</sequence>
<keyword evidence="3" id="KW-1185">Reference proteome</keyword>
<dbReference type="AlphaFoldDB" id="A0A852RXL6"/>
<feature type="transmembrane region" description="Helical" evidence="1">
    <location>
        <begin position="6"/>
        <end position="30"/>
    </location>
</feature>
<protein>
    <submittedName>
        <fullName evidence="2">Uncharacterized protein</fullName>
    </submittedName>
</protein>
<keyword evidence="1" id="KW-1133">Transmembrane helix</keyword>
<gene>
    <name evidence="2" type="ORF">BJ958_005136</name>
</gene>